<gene>
    <name evidence="2" type="ORF">LAL4801_02159</name>
</gene>
<accession>A0A0M6Y2Y9</accession>
<dbReference type="AlphaFoldDB" id="A0A0M6Y2Y9"/>
<feature type="region of interest" description="Disordered" evidence="1">
    <location>
        <begin position="16"/>
        <end position="37"/>
    </location>
</feature>
<reference evidence="3" key="1">
    <citation type="submission" date="2015-07" db="EMBL/GenBank/DDBJ databases">
        <authorList>
            <person name="Rodrigo-Torres Lidia"/>
            <person name="Arahal R.David."/>
        </authorList>
    </citation>
    <scope>NUCLEOTIDE SEQUENCE [LARGE SCALE GENOMIC DNA]</scope>
    <source>
        <strain evidence="3">CECT 4801</strain>
    </source>
</reference>
<evidence type="ECO:0000256" key="1">
    <source>
        <dbReference type="SAM" id="MobiDB-lite"/>
    </source>
</evidence>
<proteinExistence type="predicted"/>
<dbReference type="EMBL" id="CXST01000001">
    <property type="protein sequence ID" value="CTQ43719.1"/>
    <property type="molecule type" value="Genomic_DNA"/>
</dbReference>
<organism evidence="2 3">
    <name type="scientific">Roseibium aggregatum</name>
    <dbReference type="NCBI Taxonomy" id="187304"/>
    <lineage>
        <taxon>Bacteria</taxon>
        <taxon>Pseudomonadati</taxon>
        <taxon>Pseudomonadota</taxon>
        <taxon>Alphaproteobacteria</taxon>
        <taxon>Hyphomicrobiales</taxon>
        <taxon>Stappiaceae</taxon>
        <taxon>Roseibium</taxon>
    </lineage>
</organism>
<evidence type="ECO:0000313" key="2">
    <source>
        <dbReference type="EMBL" id="CTQ43719.1"/>
    </source>
</evidence>
<name>A0A0M6Y2Y9_9HYPH</name>
<keyword evidence="3" id="KW-1185">Reference proteome</keyword>
<sequence>MFGFVNVVGATLRETTRSADNNTEKAPKAAKAVKPVK</sequence>
<evidence type="ECO:0000313" key="3">
    <source>
        <dbReference type="Proteomes" id="UP000048926"/>
    </source>
</evidence>
<dbReference type="Proteomes" id="UP000048926">
    <property type="component" value="Unassembled WGS sequence"/>
</dbReference>
<feature type="compositionally biased region" description="Basic and acidic residues" evidence="1">
    <location>
        <begin position="16"/>
        <end position="27"/>
    </location>
</feature>
<protein>
    <submittedName>
        <fullName evidence="2">Uncharacterized protein</fullName>
    </submittedName>
</protein>